<accession>A0A4Q2U3V8</accession>
<keyword evidence="3" id="KW-1185">Reference proteome</keyword>
<dbReference type="AlphaFoldDB" id="A0A4Q2U3V8"/>
<comment type="caution">
    <text evidence="2">The sequence shown here is derived from an EMBL/GenBank/DDBJ whole genome shotgun (WGS) entry which is preliminary data.</text>
</comment>
<dbReference type="RefSeq" id="WP_129227705.1">
    <property type="nucleotide sequence ID" value="NZ_QYBB01000016.1"/>
</dbReference>
<evidence type="ECO:0000313" key="2">
    <source>
        <dbReference type="EMBL" id="RYC31203.1"/>
    </source>
</evidence>
<reference evidence="2 3" key="1">
    <citation type="submission" date="2018-12" db="EMBL/GenBank/DDBJ databases">
        <authorList>
            <person name="Grouzdev D.S."/>
            <person name="Krutkina M.S."/>
        </authorList>
    </citation>
    <scope>NUCLEOTIDE SEQUENCE [LARGE SCALE GENOMIC DNA]</scope>
    <source>
        <strain evidence="2 3">RmlP026</strain>
    </source>
</reference>
<sequence>MAVAPHDGGTAAAPVRAQENDAKRVCMDRADIIEGPADGRILFSPIAPALADFSRGRAAAGEGRRSATALPASGCGAAFSPKRGVPARADGFVVRRHADQTFIAAAQRDTGQGATIAPAVP</sequence>
<dbReference type="EMBL" id="QYBB01000016">
    <property type="protein sequence ID" value="RYC31203.1"/>
    <property type="molecule type" value="Genomic_DNA"/>
</dbReference>
<feature type="region of interest" description="Disordered" evidence="1">
    <location>
        <begin position="1"/>
        <end position="20"/>
    </location>
</feature>
<protein>
    <submittedName>
        <fullName evidence="2">Uncharacterized protein</fullName>
    </submittedName>
</protein>
<dbReference type="Proteomes" id="UP000290759">
    <property type="component" value="Unassembled WGS sequence"/>
</dbReference>
<organism evidence="2 3">
    <name type="scientific">Lichenibacterium minor</name>
    <dbReference type="NCBI Taxonomy" id="2316528"/>
    <lineage>
        <taxon>Bacteria</taxon>
        <taxon>Pseudomonadati</taxon>
        <taxon>Pseudomonadota</taxon>
        <taxon>Alphaproteobacteria</taxon>
        <taxon>Hyphomicrobiales</taxon>
        <taxon>Lichenihabitantaceae</taxon>
        <taxon>Lichenibacterium</taxon>
    </lineage>
</organism>
<evidence type="ECO:0000256" key="1">
    <source>
        <dbReference type="SAM" id="MobiDB-lite"/>
    </source>
</evidence>
<gene>
    <name evidence="2" type="ORF">D3273_15030</name>
</gene>
<proteinExistence type="predicted"/>
<name>A0A4Q2U3V8_9HYPH</name>
<reference evidence="2 3" key="2">
    <citation type="submission" date="2019-02" db="EMBL/GenBank/DDBJ databases">
        <title>'Lichenibacterium ramalinii' gen. nov. sp. nov., 'Lichenibacterium minor' gen. nov. sp. nov.</title>
        <authorList>
            <person name="Pankratov T."/>
        </authorList>
    </citation>
    <scope>NUCLEOTIDE SEQUENCE [LARGE SCALE GENOMIC DNA]</scope>
    <source>
        <strain evidence="2 3">RmlP026</strain>
    </source>
</reference>
<evidence type="ECO:0000313" key="3">
    <source>
        <dbReference type="Proteomes" id="UP000290759"/>
    </source>
</evidence>
<dbReference type="OrthoDB" id="9799147at2"/>